<evidence type="ECO:0000313" key="3">
    <source>
        <dbReference type="EMBL" id="SFE06220.1"/>
    </source>
</evidence>
<dbReference type="Pfam" id="PF00857">
    <property type="entry name" value="Isochorismatase"/>
    <property type="match status" value="1"/>
</dbReference>
<dbReference type="GO" id="GO:0008908">
    <property type="term" value="F:isochorismatase activity"/>
    <property type="evidence" value="ECO:0007669"/>
    <property type="project" value="InterPro"/>
</dbReference>
<dbReference type="PRINTS" id="PR01398">
    <property type="entry name" value="ISCHRISMTASE"/>
</dbReference>
<protein>
    <submittedName>
        <fullName evidence="3">Isochorismate hydrolase</fullName>
    </submittedName>
</protein>
<evidence type="ECO:0000313" key="4">
    <source>
        <dbReference type="Proteomes" id="UP000199400"/>
    </source>
</evidence>
<dbReference type="InterPro" id="IPR036380">
    <property type="entry name" value="Isochorismatase-like_sf"/>
</dbReference>
<accession>A0A1I1XLE6</accession>
<dbReference type="RefSeq" id="WP_245913841.1">
    <property type="nucleotide sequence ID" value="NZ_FOMX01000008.1"/>
</dbReference>
<reference evidence="4" key="1">
    <citation type="submission" date="2016-10" db="EMBL/GenBank/DDBJ databases">
        <authorList>
            <person name="Varghese N."/>
            <person name="Submissions S."/>
        </authorList>
    </citation>
    <scope>NUCLEOTIDE SEQUENCE [LARGE SCALE GENOMIC DNA]</scope>
    <source>
        <strain evidence="4">ATCC 25963</strain>
    </source>
</reference>
<dbReference type="PANTHER" id="PTHR43540">
    <property type="entry name" value="PEROXYUREIDOACRYLATE/UREIDOACRYLATE AMIDOHYDROLASE-RELATED"/>
    <property type="match status" value="1"/>
</dbReference>
<proteinExistence type="predicted"/>
<dbReference type="InterPro" id="IPR000868">
    <property type="entry name" value="Isochorismatase-like_dom"/>
</dbReference>
<dbReference type="EMBL" id="FOMX01000008">
    <property type="protein sequence ID" value="SFE06220.1"/>
    <property type="molecule type" value="Genomic_DNA"/>
</dbReference>
<dbReference type="Gene3D" id="3.40.50.850">
    <property type="entry name" value="Isochorismatase-like"/>
    <property type="match status" value="1"/>
</dbReference>
<gene>
    <name evidence="3" type="ORF">SAMN02745121_02830</name>
</gene>
<keyword evidence="1 3" id="KW-0378">Hydrolase</keyword>
<sequence>MMHTVKPRTEDYELHAPELSATNIVTWAQDDRRSLLLVHDMQKYFLDLLPQSVRRSLVEGCRKLVAYARAHDIPIFYTAQRGDMSPKERGLLYDIWGKGMSSATTHTAIPEEIAPLPQETVLAKWRYSAFFATTLGEAFREHERDQIIICGVYAHIGVLASAIDAYSRDIQVFLVQDAIADFSKQAHAQALKYAAECCAKVLPVSEVCKQ</sequence>
<keyword evidence="4" id="KW-1185">Reference proteome</keyword>
<evidence type="ECO:0000256" key="1">
    <source>
        <dbReference type="ARBA" id="ARBA00022801"/>
    </source>
</evidence>
<dbReference type="SUPFAM" id="SSF52499">
    <property type="entry name" value="Isochorismatase-like hydrolases"/>
    <property type="match status" value="1"/>
</dbReference>
<organism evidence="3 4">
    <name type="scientific">Nannocystis exedens</name>
    <dbReference type="NCBI Taxonomy" id="54"/>
    <lineage>
        <taxon>Bacteria</taxon>
        <taxon>Pseudomonadati</taxon>
        <taxon>Myxococcota</taxon>
        <taxon>Polyangia</taxon>
        <taxon>Nannocystales</taxon>
        <taxon>Nannocystaceae</taxon>
        <taxon>Nannocystis</taxon>
    </lineage>
</organism>
<dbReference type="STRING" id="54.SAMN02745121_02830"/>
<dbReference type="PANTHER" id="PTHR43540:SF3">
    <property type="entry name" value="ENTEROBACTIN SYNTHASE COMPONENT B"/>
    <property type="match status" value="1"/>
</dbReference>
<dbReference type="AlphaFoldDB" id="A0A1I1XLE6"/>
<dbReference type="InterPro" id="IPR016291">
    <property type="entry name" value="Isochorismatase"/>
</dbReference>
<dbReference type="Proteomes" id="UP000199400">
    <property type="component" value="Unassembled WGS sequence"/>
</dbReference>
<evidence type="ECO:0000259" key="2">
    <source>
        <dbReference type="Pfam" id="PF00857"/>
    </source>
</evidence>
<name>A0A1I1XLE6_9BACT</name>
<feature type="domain" description="Isochorismatase-like" evidence="2">
    <location>
        <begin position="34"/>
        <end position="203"/>
    </location>
</feature>
<dbReference type="InterPro" id="IPR050272">
    <property type="entry name" value="Isochorismatase-like_hydrls"/>
</dbReference>